<reference evidence="4" key="1">
    <citation type="submission" date="2016-08" db="EMBL/GenBank/DDBJ databases">
        <authorList>
            <person name="Varghese N."/>
            <person name="Submissions Spin"/>
        </authorList>
    </citation>
    <scope>NUCLEOTIDE SEQUENCE [LARGE SCALE GENOMIC DNA]</scope>
    <source>
        <strain evidence="4">HAMBI 2971</strain>
    </source>
</reference>
<evidence type="ECO:0008006" key="5">
    <source>
        <dbReference type="Google" id="ProtNLM"/>
    </source>
</evidence>
<dbReference type="RefSeq" id="WP_092856832.1">
    <property type="nucleotide sequence ID" value="NZ_FMAH01000091.1"/>
</dbReference>
<dbReference type="GO" id="GO:0003677">
    <property type="term" value="F:DNA binding"/>
    <property type="evidence" value="ECO:0007669"/>
    <property type="project" value="UniProtKB-KW"/>
</dbReference>
<proteinExistence type="predicted"/>
<evidence type="ECO:0000313" key="3">
    <source>
        <dbReference type="EMBL" id="SCB50513.1"/>
    </source>
</evidence>
<name>A0A1C3XE23_9HYPH</name>
<protein>
    <recommendedName>
        <fullName evidence="5">Type I restriction modification DNA specificity domain-containing protein</fullName>
    </recommendedName>
</protein>
<dbReference type="GO" id="GO:0009307">
    <property type="term" value="P:DNA restriction-modification system"/>
    <property type="evidence" value="ECO:0007669"/>
    <property type="project" value="UniProtKB-KW"/>
</dbReference>
<dbReference type="InterPro" id="IPR044946">
    <property type="entry name" value="Restrct_endonuc_typeI_TRD_sf"/>
</dbReference>
<dbReference type="OrthoDB" id="513343at2"/>
<gene>
    <name evidence="3" type="ORF">GA0061102_10914</name>
</gene>
<evidence type="ECO:0000256" key="1">
    <source>
        <dbReference type="ARBA" id="ARBA00022747"/>
    </source>
</evidence>
<keyword evidence="4" id="KW-1185">Reference proteome</keyword>
<dbReference type="STRING" id="411945.GA0061102_10914"/>
<organism evidence="3 4">
    <name type="scientific">Rhizobium miluonense</name>
    <dbReference type="NCBI Taxonomy" id="411945"/>
    <lineage>
        <taxon>Bacteria</taxon>
        <taxon>Pseudomonadati</taxon>
        <taxon>Pseudomonadota</taxon>
        <taxon>Alphaproteobacteria</taxon>
        <taxon>Hyphomicrobiales</taxon>
        <taxon>Rhizobiaceae</taxon>
        <taxon>Rhizobium/Agrobacterium group</taxon>
        <taxon>Rhizobium</taxon>
    </lineage>
</organism>
<keyword evidence="1" id="KW-0680">Restriction system</keyword>
<evidence type="ECO:0000256" key="2">
    <source>
        <dbReference type="ARBA" id="ARBA00023125"/>
    </source>
</evidence>
<accession>A0A1C3XE23</accession>
<sequence length="203" mass="22203">MEIPIVVPLKDAANSIFMGVNLARVPPQAGETVSVPVIHVKDLTEGILSDAESLETVEISESFQLGRQRLQTDDLLISARGTLMKTTVIHATHSGTIASANFIVVRMGENPILSPVLLNAFLQQPRVLARVLSRAPSTAQSALTIRDLETLPIPIPAPELQPVLAHFLKVSEDHYRTAIDVARLRKEEAMEILAQYMDLRDAS</sequence>
<dbReference type="AlphaFoldDB" id="A0A1C3XE23"/>
<dbReference type="EMBL" id="FMAH01000091">
    <property type="protein sequence ID" value="SCB50513.1"/>
    <property type="molecule type" value="Genomic_DNA"/>
</dbReference>
<evidence type="ECO:0000313" key="4">
    <source>
        <dbReference type="Proteomes" id="UP000199435"/>
    </source>
</evidence>
<dbReference type="SUPFAM" id="SSF116734">
    <property type="entry name" value="DNA methylase specificity domain"/>
    <property type="match status" value="1"/>
</dbReference>
<dbReference type="Proteomes" id="UP000199435">
    <property type="component" value="Unassembled WGS sequence"/>
</dbReference>
<keyword evidence="2" id="KW-0238">DNA-binding</keyword>
<dbReference type="Gene3D" id="3.90.220.20">
    <property type="entry name" value="DNA methylase specificity domains"/>
    <property type="match status" value="1"/>
</dbReference>